<dbReference type="EMBL" id="MN739587">
    <property type="protein sequence ID" value="QHT14590.1"/>
    <property type="molecule type" value="Genomic_DNA"/>
</dbReference>
<protein>
    <submittedName>
        <fullName evidence="1">Uncharacterized protein</fullName>
    </submittedName>
</protein>
<proteinExistence type="predicted"/>
<name>A0A6C0DE50_9ZZZZ</name>
<organism evidence="1">
    <name type="scientific">viral metagenome</name>
    <dbReference type="NCBI Taxonomy" id="1070528"/>
    <lineage>
        <taxon>unclassified sequences</taxon>
        <taxon>metagenomes</taxon>
        <taxon>organismal metagenomes</taxon>
    </lineage>
</organism>
<reference evidence="1" key="1">
    <citation type="journal article" date="2020" name="Nature">
        <title>Giant virus diversity and host interactions through global metagenomics.</title>
        <authorList>
            <person name="Schulz F."/>
            <person name="Roux S."/>
            <person name="Paez-Espino D."/>
            <person name="Jungbluth S."/>
            <person name="Walsh D.A."/>
            <person name="Denef V.J."/>
            <person name="McMahon K.D."/>
            <person name="Konstantinidis K.T."/>
            <person name="Eloe-Fadrosh E.A."/>
            <person name="Kyrpides N.C."/>
            <person name="Woyke T."/>
        </authorList>
    </citation>
    <scope>NUCLEOTIDE SEQUENCE</scope>
    <source>
        <strain evidence="1">GVMAG-M-3300023174-141</strain>
    </source>
</reference>
<accession>A0A6C0DE50</accession>
<sequence length="209" mass="24450">MIYLIITASLRNRYGSQSTQREKEYKTAIEQTLKHLPSTIQPIIVENNGIRETFLDHFTHEGRVVPVVYTQHNAQQFQSKGITERMDLLSVIEQHGIQPNDMIIKLTGRYSATSSFFFEEVLKEESNYDALVKFYGSCSLKFERFDCILGMYAIRSKFLFWWTPYLIEQHPSAEVAFARYVRFGVDRLKEMDRLDLHCVFAEDGRTLDV</sequence>
<dbReference type="AlphaFoldDB" id="A0A6C0DE50"/>
<evidence type="ECO:0000313" key="1">
    <source>
        <dbReference type="EMBL" id="QHT14590.1"/>
    </source>
</evidence>